<feature type="binding site" evidence="16">
    <location>
        <position position="126"/>
    </location>
    <ligand>
        <name>ATP</name>
        <dbReference type="ChEBI" id="CHEBI:30616"/>
    </ligand>
</feature>
<feature type="binding site" evidence="16">
    <location>
        <position position="93"/>
    </location>
    <ligand>
        <name>substrate</name>
    </ligand>
</feature>
<comment type="pathway">
    <text evidence="4 16">Cofactor biosynthesis; coenzyme A biosynthesis; CoA from (R)-pantothenate: step 1/5.</text>
</comment>
<keyword evidence="8 16" id="KW-0808">Transferase</keyword>
<evidence type="ECO:0000256" key="7">
    <source>
        <dbReference type="ARBA" id="ARBA00022490"/>
    </source>
</evidence>
<keyword evidence="11 16" id="KW-0067">ATP-binding</keyword>
<evidence type="ECO:0000313" key="18">
    <source>
        <dbReference type="Proteomes" id="UP001499959"/>
    </source>
</evidence>
<evidence type="ECO:0000256" key="14">
    <source>
        <dbReference type="ARBA" id="ARBA00038036"/>
    </source>
</evidence>
<dbReference type="EC" id="2.7.1.33" evidence="6 16"/>
<comment type="cofactor">
    <cofactor evidence="2">
        <name>K(+)</name>
        <dbReference type="ChEBI" id="CHEBI:29103"/>
    </cofactor>
</comment>
<dbReference type="InterPro" id="IPR043129">
    <property type="entry name" value="ATPase_NBD"/>
</dbReference>
<dbReference type="EMBL" id="BAABJE010000010">
    <property type="protein sequence ID" value="GAA4794496.1"/>
    <property type="molecule type" value="Genomic_DNA"/>
</dbReference>
<dbReference type="Gene3D" id="3.30.420.40">
    <property type="match status" value="2"/>
</dbReference>
<dbReference type="CDD" id="cd24015">
    <property type="entry name" value="ASKHA_NBD_PanK-III"/>
    <property type="match status" value="1"/>
</dbReference>
<evidence type="ECO:0000256" key="11">
    <source>
        <dbReference type="ARBA" id="ARBA00022840"/>
    </source>
</evidence>
<proteinExistence type="inferred from homology"/>
<sequence>MTTWLFDLGNTRLKYAPLRDDGAPGEVFAIAHGGATLPDGWDAALPARFEAAALTSVGAPALRVALLDALTARCGRISIARTVSRFGDLHIAYPQPETLGADRFLAMLGARARRPQTAVLVVGVGTAITLDLIDAHGAHRGGRIAPSPALMREALHARAAQLPEHGGAYVAFADNTVDALRSGCDGAALALIEQALRDAEILLGARPATILHGGGAGALPDAAAGDRDHVPGLVLEGLGVWATMPG</sequence>
<dbReference type="RefSeq" id="WP_345303197.1">
    <property type="nucleotide sequence ID" value="NZ_BAABJE010000010.1"/>
</dbReference>
<dbReference type="Proteomes" id="UP001499959">
    <property type="component" value="Unassembled WGS sequence"/>
</dbReference>
<reference evidence="18" key="1">
    <citation type="journal article" date="2019" name="Int. J. Syst. Evol. Microbiol.">
        <title>The Global Catalogue of Microorganisms (GCM) 10K type strain sequencing project: providing services to taxonomists for standard genome sequencing and annotation.</title>
        <authorList>
            <consortium name="The Broad Institute Genomics Platform"/>
            <consortium name="The Broad Institute Genome Sequencing Center for Infectious Disease"/>
            <person name="Wu L."/>
            <person name="Ma J."/>
        </authorList>
    </citation>
    <scope>NUCLEOTIDE SEQUENCE [LARGE SCALE GENOMIC DNA]</scope>
    <source>
        <strain evidence="18">JCM 18204</strain>
    </source>
</reference>
<name>A0ABP9BHM7_9GAMM</name>
<comment type="cofactor">
    <cofactor evidence="16">
        <name>NH4(+)</name>
        <dbReference type="ChEBI" id="CHEBI:28938"/>
    </cofactor>
    <cofactor evidence="16">
        <name>K(+)</name>
        <dbReference type="ChEBI" id="CHEBI:29103"/>
    </cofactor>
    <text evidence="16">A monovalent cation. Ammonium or potassium.</text>
</comment>
<evidence type="ECO:0000256" key="12">
    <source>
        <dbReference type="ARBA" id="ARBA00022958"/>
    </source>
</evidence>
<evidence type="ECO:0000256" key="5">
    <source>
        <dbReference type="ARBA" id="ARBA00011738"/>
    </source>
</evidence>
<keyword evidence="18" id="KW-1185">Reference proteome</keyword>
<protein>
    <recommendedName>
        <fullName evidence="15 16">Type III pantothenate kinase</fullName>
        <ecNumber evidence="6 16">2.7.1.33</ecNumber>
    </recommendedName>
    <alternativeName>
        <fullName evidence="16">PanK-III</fullName>
    </alternativeName>
    <alternativeName>
        <fullName evidence="16">Pantothenic acid kinase</fullName>
    </alternativeName>
</protein>
<dbReference type="Pfam" id="PF03309">
    <property type="entry name" value="Pan_kinase"/>
    <property type="match status" value="1"/>
</dbReference>
<comment type="caution">
    <text evidence="17">The sequence shown here is derived from an EMBL/GenBank/DDBJ whole genome shotgun (WGS) entry which is preliminary data.</text>
</comment>
<dbReference type="SUPFAM" id="SSF53067">
    <property type="entry name" value="Actin-like ATPase domain"/>
    <property type="match status" value="2"/>
</dbReference>
<evidence type="ECO:0000256" key="8">
    <source>
        <dbReference type="ARBA" id="ARBA00022679"/>
    </source>
</evidence>
<accession>A0ABP9BHM7</accession>
<comment type="similarity">
    <text evidence="14 16">Belongs to the type III pantothenate kinase family.</text>
</comment>
<feature type="binding site" evidence="16">
    <location>
        <begin position="7"/>
        <end position="14"/>
    </location>
    <ligand>
        <name>ATP</name>
        <dbReference type="ChEBI" id="CHEBI:30616"/>
    </ligand>
</feature>
<evidence type="ECO:0000256" key="10">
    <source>
        <dbReference type="ARBA" id="ARBA00022777"/>
    </source>
</evidence>
<keyword evidence="13 16" id="KW-0173">Coenzyme A biosynthesis</keyword>
<evidence type="ECO:0000256" key="13">
    <source>
        <dbReference type="ARBA" id="ARBA00022993"/>
    </source>
</evidence>
<keyword evidence="10 16" id="KW-0418">Kinase</keyword>
<evidence type="ECO:0000256" key="4">
    <source>
        <dbReference type="ARBA" id="ARBA00005225"/>
    </source>
</evidence>
<dbReference type="NCBIfam" id="TIGR00671">
    <property type="entry name" value="baf"/>
    <property type="match status" value="1"/>
</dbReference>
<dbReference type="GO" id="GO:0016301">
    <property type="term" value="F:kinase activity"/>
    <property type="evidence" value="ECO:0007669"/>
    <property type="project" value="UniProtKB-KW"/>
</dbReference>
<evidence type="ECO:0000256" key="3">
    <source>
        <dbReference type="ARBA" id="ARBA00004496"/>
    </source>
</evidence>
<keyword evidence="9 16" id="KW-0547">Nucleotide-binding</keyword>
<dbReference type="PANTHER" id="PTHR34265">
    <property type="entry name" value="TYPE III PANTOTHENATE KINASE"/>
    <property type="match status" value="1"/>
</dbReference>
<dbReference type="InterPro" id="IPR004619">
    <property type="entry name" value="Type_III_PanK"/>
</dbReference>
<evidence type="ECO:0000313" key="17">
    <source>
        <dbReference type="EMBL" id="GAA4794496.1"/>
    </source>
</evidence>
<evidence type="ECO:0000256" key="1">
    <source>
        <dbReference type="ARBA" id="ARBA00001206"/>
    </source>
</evidence>
<keyword evidence="12 16" id="KW-0630">Potassium</keyword>
<organism evidence="17 18">
    <name type="scientific">Lysobacter hankyongensis</name>
    <dbReference type="NCBI Taxonomy" id="1176535"/>
    <lineage>
        <taxon>Bacteria</taxon>
        <taxon>Pseudomonadati</taxon>
        <taxon>Pseudomonadota</taxon>
        <taxon>Gammaproteobacteria</taxon>
        <taxon>Lysobacterales</taxon>
        <taxon>Lysobacteraceae</taxon>
        <taxon>Lysobacter</taxon>
    </lineage>
</organism>
<evidence type="ECO:0000256" key="15">
    <source>
        <dbReference type="ARBA" id="ARBA00040883"/>
    </source>
</evidence>
<keyword evidence="7 16" id="KW-0963">Cytoplasm</keyword>
<comment type="function">
    <text evidence="16">Catalyzes the phosphorylation of pantothenate (Pan), the first step in CoA biosynthesis.</text>
</comment>
<feature type="active site" description="Proton acceptor" evidence="16">
    <location>
        <position position="102"/>
    </location>
</feature>
<feature type="binding site" evidence="16">
    <location>
        <begin position="100"/>
        <end position="103"/>
    </location>
    <ligand>
        <name>substrate</name>
    </ligand>
</feature>
<evidence type="ECO:0000256" key="16">
    <source>
        <dbReference type="HAMAP-Rule" id="MF_01274"/>
    </source>
</evidence>
<evidence type="ECO:0000256" key="6">
    <source>
        <dbReference type="ARBA" id="ARBA00012102"/>
    </source>
</evidence>
<evidence type="ECO:0000256" key="9">
    <source>
        <dbReference type="ARBA" id="ARBA00022741"/>
    </source>
</evidence>
<comment type="caution">
    <text evidence="16">Lacks conserved residue(s) required for the propagation of feature annotation.</text>
</comment>
<dbReference type="HAMAP" id="MF_01274">
    <property type="entry name" value="Pantothen_kinase_3"/>
    <property type="match status" value="1"/>
</dbReference>
<evidence type="ECO:0000256" key="2">
    <source>
        <dbReference type="ARBA" id="ARBA00001958"/>
    </source>
</evidence>
<comment type="subunit">
    <text evidence="5 16">Homodimer.</text>
</comment>
<comment type="subcellular location">
    <subcellularLocation>
        <location evidence="3 16">Cytoplasm</location>
    </subcellularLocation>
</comment>
<dbReference type="PANTHER" id="PTHR34265:SF1">
    <property type="entry name" value="TYPE III PANTOTHENATE KINASE"/>
    <property type="match status" value="1"/>
</dbReference>
<feature type="binding site" evidence="16">
    <location>
        <position position="176"/>
    </location>
    <ligand>
        <name>substrate</name>
    </ligand>
</feature>
<gene>
    <name evidence="16" type="primary">coaX</name>
    <name evidence="17" type="ORF">GCM10023307_20150</name>
</gene>
<comment type="catalytic activity">
    <reaction evidence="1 16">
        <text>(R)-pantothenate + ATP = (R)-4'-phosphopantothenate + ADP + H(+)</text>
        <dbReference type="Rhea" id="RHEA:16373"/>
        <dbReference type="ChEBI" id="CHEBI:10986"/>
        <dbReference type="ChEBI" id="CHEBI:15378"/>
        <dbReference type="ChEBI" id="CHEBI:29032"/>
        <dbReference type="ChEBI" id="CHEBI:30616"/>
        <dbReference type="ChEBI" id="CHEBI:456216"/>
        <dbReference type="EC" id="2.7.1.33"/>
    </reaction>
</comment>